<evidence type="ECO:0000256" key="2">
    <source>
        <dbReference type="ARBA" id="ARBA00001936"/>
    </source>
</evidence>
<dbReference type="SUPFAM" id="SSF47384">
    <property type="entry name" value="Homodimeric domain of signal transducing histidine kinase"/>
    <property type="match status" value="1"/>
</dbReference>
<evidence type="ECO:0000256" key="11">
    <source>
        <dbReference type="ARBA" id="ARBA00022801"/>
    </source>
</evidence>
<evidence type="ECO:0000256" key="4">
    <source>
        <dbReference type="ARBA" id="ARBA00004651"/>
    </source>
</evidence>
<dbReference type="SMART" id="SM00304">
    <property type="entry name" value="HAMP"/>
    <property type="match status" value="1"/>
</dbReference>
<evidence type="ECO:0000256" key="14">
    <source>
        <dbReference type="ARBA" id="ARBA00022912"/>
    </source>
</evidence>
<reference evidence="23 24" key="1">
    <citation type="submission" date="2024-02" db="EMBL/GenBank/DDBJ databases">
        <title>A novel Wenzhouxiangellaceae bacterium, isolated from coastal sediments.</title>
        <authorList>
            <person name="Du Z.-J."/>
            <person name="Ye Y.-Q."/>
            <person name="Zhang X.-Y."/>
        </authorList>
    </citation>
    <scope>NUCLEOTIDE SEQUENCE [LARGE SCALE GENOMIC DNA]</scope>
    <source>
        <strain evidence="23 24">CH-27</strain>
    </source>
</reference>
<keyword evidence="11" id="KW-0378">Hydrolase</keyword>
<keyword evidence="13" id="KW-0460">Magnesium</keyword>
<comment type="catalytic activity">
    <reaction evidence="1">
        <text>ATP + protein L-histidine = ADP + protein N-phospho-L-histidine.</text>
        <dbReference type="EC" id="2.7.13.3"/>
    </reaction>
</comment>
<evidence type="ECO:0000256" key="10">
    <source>
        <dbReference type="ARBA" id="ARBA00022777"/>
    </source>
</evidence>
<dbReference type="GO" id="GO:0005524">
    <property type="term" value="F:ATP binding"/>
    <property type="evidence" value="ECO:0007669"/>
    <property type="project" value="UniProtKB-KW"/>
</dbReference>
<evidence type="ECO:0000256" key="19">
    <source>
        <dbReference type="ARBA" id="ARBA00040454"/>
    </source>
</evidence>
<dbReference type="SUPFAM" id="SSF158472">
    <property type="entry name" value="HAMP domain-like"/>
    <property type="match status" value="1"/>
</dbReference>
<dbReference type="GO" id="GO:0004721">
    <property type="term" value="F:phosphoprotein phosphatase activity"/>
    <property type="evidence" value="ECO:0007669"/>
    <property type="project" value="UniProtKB-KW"/>
</dbReference>
<evidence type="ECO:0000313" key="23">
    <source>
        <dbReference type="EMBL" id="MEJ8568427.1"/>
    </source>
</evidence>
<dbReference type="InterPro" id="IPR036890">
    <property type="entry name" value="HATPase_C_sf"/>
</dbReference>
<keyword evidence="9" id="KW-0547">Nucleotide-binding</keyword>
<evidence type="ECO:0000256" key="9">
    <source>
        <dbReference type="ARBA" id="ARBA00022741"/>
    </source>
</evidence>
<evidence type="ECO:0000256" key="1">
    <source>
        <dbReference type="ARBA" id="ARBA00000085"/>
    </source>
</evidence>
<keyword evidence="15" id="KW-0902">Two-component regulatory system</keyword>
<evidence type="ECO:0000256" key="3">
    <source>
        <dbReference type="ARBA" id="ARBA00001946"/>
    </source>
</evidence>
<dbReference type="Pfam" id="PF00512">
    <property type="entry name" value="HisKA"/>
    <property type="match status" value="1"/>
</dbReference>
<evidence type="ECO:0000256" key="20">
    <source>
        <dbReference type="ARBA" id="ARBA00041776"/>
    </source>
</evidence>
<dbReference type="PANTHER" id="PTHR44936">
    <property type="entry name" value="SENSOR PROTEIN CREC"/>
    <property type="match status" value="1"/>
</dbReference>
<keyword evidence="18" id="KW-0464">Manganese</keyword>
<comment type="cofactor">
    <cofactor evidence="2">
        <name>Mn(2+)</name>
        <dbReference type="ChEBI" id="CHEBI:29035"/>
    </cofactor>
</comment>
<name>A0AAW9R9K3_9GAMM</name>
<comment type="cofactor">
    <cofactor evidence="3">
        <name>Mg(2+)</name>
        <dbReference type="ChEBI" id="CHEBI:18420"/>
    </cofactor>
</comment>
<keyword evidence="14" id="KW-0904">Protein phosphatase</keyword>
<evidence type="ECO:0000256" key="7">
    <source>
        <dbReference type="ARBA" id="ARBA00022553"/>
    </source>
</evidence>
<proteinExistence type="predicted"/>
<keyword evidence="10" id="KW-0418">Kinase</keyword>
<dbReference type="InterPro" id="IPR003594">
    <property type="entry name" value="HATPase_dom"/>
</dbReference>
<keyword evidence="6" id="KW-1003">Cell membrane</keyword>
<gene>
    <name evidence="23" type="ORF">V3330_12395</name>
</gene>
<dbReference type="PROSITE" id="PS50109">
    <property type="entry name" value="HIS_KIN"/>
    <property type="match status" value="1"/>
</dbReference>
<dbReference type="GO" id="GO:0000155">
    <property type="term" value="F:phosphorelay sensor kinase activity"/>
    <property type="evidence" value="ECO:0007669"/>
    <property type="project" value="InterPro"/>
</dbReference>
<dbReference type="Gene3D" id="1.10.8.500">
    <property type="entry name" value="HAMP domain in histidine kinase"/>
    <property type="match status" value="1"/>
</dbReference>
<dbReference type="Gene3D" id="1.10.287.130">
    <property type="match status" value="1"/>
</dbReference>
<comment type="caution">
    <text evidence="23">The sequence shown here is derived from an EMBL/GenBank/DDBJ whole genome shotgun (WGS) entry which is preliminary data.</text>
</comment>
<dbReference type="SUPFAM" id="SSF55874">
    <property type="entry name" value="ATPase domain of HSP90 chaperone/DNA topoisomerase II/histidine kinase"/>
    <property type="match status" value="1"/>
</dbReference>
<evidence type="ECO:0000259" key="22">
    <source>
        <dbReference type="PROSITE" id="PS50885"/>
    </source>
</evidence>
<feature type="domain" description="Histidine kinase" evidence="21">
    <location>
        <begin position="225"/>
        <end position="441"/>
    </location>
</feature>
<keyword evidence="6" id="KW-0472">Membrane</keyword>
<dbReference type="PROSITE" id="PS50885">
    <property type="entry name" value="HAMP"/>
    <property type="match status" value="1"/>
</dbReference>
<evidence type="ECO:0000256" key="13">
    <source>
        <dbReference type="ARBA" id="ARBA00022842"/>
    </source>
</evidence>
<dbReference type="InterPro" id="IPR036097">
    <property type="entry name" value="HisK_dim/P_sf"/>
</dbReference>
<keyword evidence="7" id="KW-0597">Phosphoprotein</keyword>
<evidence type="ECO:0000256" key="6">
    <source>
        <dbReference type="ARBA" id="ARBA00022475"/>
    </source>
</evidence>
<dbReference type="AlphaFoldDB" id="A0AAW9R9K3"/>
<dbReference type="Pfam" id="PF02518">
    <property type="entry name" value="HATPase_c"/>
    <property type="match status" value="1"/>
</dbReference>
<evidence type="ECO:0000256" key="17">
    <source>
        <dbReference type="ARBA" id="ARBA00023026"/>
    </source>
</evidence>
<dbReference type="InterPro" id="IPR003661">
    <property type="entry name" value="HisK_dim/P_dom"/>
</dbReference>
<evidence type="ECO:0000256" key="16">
    <source>
        <dbReference type="ARBA" id="ARBA00023016"/>
    </source>
</evidence>
<dbReference type="EC" id="2.7.13.3" evidence="5"/>
<dbReference type="RefSeq" id="WP_354695751.1">
    <property type="nucleotide sequence ID" value="NZ_JAZHOG010000008.1"/>
</dbReference>
<dbReference type="InterPro" id="IPR003660">
    <property type="entry name" value="HAMP_dom"/>
</dbReference>
<dbReference type="InterPro" id="IPR050980">
    <property type="entry name" value="2C_sensor_his_kinase"/>
</dbReference>
<dbReference type="PRINTS" id="PR00344">
    <property type="entry name" value="BCTRLSENSOR"/>
</dbReference>
<dbReference type="CDD" id="cd06225">
    <property type="entry name" value="HAMP"/>
    <property type="match status" value="1"/>
</dbReference>
<keyword evidence="12 23" id="KW-0067">ATP-binding</keyword>
<dbReference type="Gene3D" id="3.30.565.10">
    <property type="entry name" value="Histidine kinase-like ATPase, C-terminal domain"/>
    <property type="match status" value="1"/>
</dbReference>
<dbReference type="InterPro" id="IPR004358">
    <property type="entry name" value="Sig_transdc_His_kin-like_C"/>
</dbReference>
<evidence type="ECO:0000256" key="5">
    <source>
        <dbReference type="ARBA" id="ARBA00012438"/>
    </source>
</evidence>
<dbReference type="PANTHER" id="PTHR44936:SF9">
    <property type="entry name" value="SENSOR PROTEIN CREC"/>
    <property type="match status" value="1"/>
</dbReference>
<feature type="domain" description="HAMP" evidence="22">
    <location>
        <begin position="162"/>
        <end position="217"/>
    </location>
</feature>
<dbReference type="GO" id="GO:0005886">
    <property type="term" value="C:plasma membrane"/>
    <property type="evidence" value="ECO:0007669"/>
    <property type="project" value="UniProtKB-SubCell"/>
</dbReference>
<evidence type="ECO:0000256" key="15">
    <source>
        <dbReference type="ARBA" id="ARBA00023012"/>
    </source>
</evidence>
<dbReference type="SMART" id="SM00387">
    <property type="entry name" value="HATPase_c"/>
    <property type="match status" value="1"/>
</dbReference>
<evidence type="ECO:0000259" key="21">
    <source>
        <dbReference type="PROSITE" id="PS50109"/>
    </source>
</evidence>
<keyword evidence="16" id="KW-0346">Stress response</keyword>
<dbReference type="SMART" id="SM00388">
    <property type="entry name" value="HisKA"/>
    <property type="match status" value="1"/>
</dbReference>
<comment type="subcellular location">
    <subcellularLocation>
        <location evidence="4">Cell membrane</location>
        <topology evidence="4">Multi-pass membrane protein</topology>
    </subcellularLocation>
</comment>
<keyword evidence="8" id="KW-0808">Transferase</keyword>
<evidence type="ECO:0000256" key="8">
    <source>
        <dbReference type="ARBA" id="ARBA00022679"/>
    </source>
</evidence>
<keyword evidence="17" id="KW-0843">Virulence</keyword>
<dbReference type="Pfam" id="PF00672">
    <property type="entry name" value="HAMP"/>
    <property type="match status" value="1"/>
</dbReference>
<sequence>MSRLFWKLFLTMWLSIVGFSAAIGLINDRVARGQWAEEPANTFSRGMYRIGQRLKSSLDEDGSEAARQELLAIPRMSRSFVYVVNENDHEILRRDEAIEALRRRGARMEVEEVRSAEGVGYRIYLVDRIPPTTILAPGLQGTLLRILAGALISALVSFFLARSLTSPVGALRTATRKIAEGDLDARVGGPIPRRQDELGELACDFNLMAERLQTMYQANRRLLRDVSHELRSPLARLSVALEIARGKGAEAIEPELDRIGLEGERLETLVNDVLGLLRESSEQAPKLDQVLDLGELLTELVEVVNYEVTADQSGIHWERGEPVPFRGDRELLWRALENLVRNALRHTDPARGVDLELDARPPDGGMEIRVRDYGPGVPESELERIFEPFYRVQESRDRQTGGHGIGLAIAAAAVARHGGTVRASNAADGGLRMIVNLPRPAASA</sequence>
<dbReference type="CDD" id="cd00082">
    <property type="entry name" value="HisKA"/>
    <property type="match status" value="1"/>
</dbReference>
<evidence type="ECO:0000256" key="18">
    <source>
        <dbReference type="ARBA" id="ARBA00023211"/>
    </source>
</evidence>
<keyword evidence="24" id="KW-1185">Reference proteome</keyword>
<evidence type="ECO:0000256" key="12">
    <source>
        <dbReference type="ARBA" id="ARBA00022840"/>
    </source>
</evidence>
<evidence type="ECO:0000313" key="24">
    <source>
        <dbReference type="Proteomes" id="UP001359886"/>
    </source>
</evidence>
<accession>A0AAW9R9K3</accession>
<dbReference type="InterPro" id="IPR005467">
    <property type="entry name" value="His_kinase_dom"/>
</dbReference>
<protein>
    <recommendedName>
        <fullName evidence="19">Signal transduction histidine-protein kinase/phosphatase MprB</fullName>
        <ecNumber evidence="5">2.7.13.3</ecNumber>
    </recommendedName>
    <alternativeName>
        <fullName evidence="20">Mycobacterial persistence regulator B</fullName>
    </alternativeName>
</protein>
<dbReference type="Proteomes" id="UP001359886">
    <property type="component" value="Unassembled WGS sequence"/>
</dbReference>
<organism evidence="23 24">
    <name type="scientific">Elongatibacter sediminis</name>
    <dbReference type="NCBI Taxonomy" id="3119006"/>
    <lineage>
        <taxon>Bacteria</taxon>
        <taxon>Pseudomonadati</taxon>
        <taxon>Pseudomonadota</taxon>
        <taxon>Gammaproteobacteria</taxon>
        <taxon>Chromatiales</taxon>
        <taxon>Wenzhouxiangellaceae</taxon>
        <taxon>Elongatibacter</taxon>
    </lineage>
</organism>
<dbReference type="EMBL" id="JAZHOG010000008">
    <property type="protein sequence ID" value="MEJ8568427.1"/>
    <property type="molecule type" value="Genomic_DNA"/>
</dbReference>